<evidence type="ECO:0000256" key="6">
    <source>
        <dbReference type="SAM" id="MobiDB-lite"/>
    </source>
</evidence>
<comment type="catalytic activity">
    <reaction evidence="1 4 5">
        <text>[protein]-peptidylproline (omega=180) = [protein]-peptidylproline (omega=0)</text>
        <dbReference type="Rhea" id="RHEA:16237"/>
        <dbReference type="Rhea" id="RHEA-COMP:10747"/>
        <dbReference type="Rhea" id="RHEA-COMP:10748"/>
        <dbReference type="ChEBI" id="CHEBI:83833"/>
        <dbReference type="ChEBI" id="CHEBI:83834"/>
        <dbReference type="EC" id="5.2.1.8"/>
    </reaction>
</comment>
<evidence type="ECO:0000313" key="8">
    <source>
        <dbReference type="EMBL" id="GAA2115737.1"/>
    </source>
</evidence>
<evidence type="ECO:0000256" key="4">
    <source>
        <dbReference type="PROSITE-ProRule" id="PRU00277"/>
    </source>
</evidence>
<dbReference type="InterPro" id="IPR001179">
    <property type="entry name" value="PPIase_FKBP_dom"/>
</dbReference>
<feature type="domain" description="PPIase FKBP-type" evidence="7">
    <location>
        <begin position="44"/>
        <end position="133"/>
    </location>
</feature>
<dbReference type="Proteomes" id="UP001500166">
    <property type="component" value="Unassembled WGS sequence"/>
</dbReference>
<accession>A0ABN2XSJ7</accession>
<evidence type="ECO:0000256" key="2">
    <source>
        <dbReference type="ARBA" id="ARBA00023110"/>
    </source>
</evidence>
<name>A0ABN2XSJ7_9MICC</name>
<comment type="caution">
    <text evidence="8">The sequence shown here is derived from an EMBL/GenBank/DDBJ whole genome shotgun (WGS) entry which is preliminary data.</text>
</comment>
<keyword evidence="3 4" id="KW-0413">Isomerase</keyword>
<proteinExistence type="inferred from homology"/>
<sequence length="133" mass="14462">MTVSFGQRNLDRSKPEIDFPQDPVPTELRITDVIPGTGREAKAGDSISCHYVGVTYSGGEEFDASWNRNQPLDFTVGIGQVIQGWDQGLLGMKVGGRRRLEIPSEMAYGKRGAPGAIGPDEALIFVVDLVDVR</sequence>
<gene>
    <name evidence="8" type="ORF">GCM10009824_13850</name>
</gene>
<keyword evidence="2 4" id="KW-0697">Rotamase</keyword>
<dbReference type="PANTHER" id="PTHR45779:SF7">
    <property type="entry name" value="PEPTIDYLPROLYL ISOMERASE"/>
    <property type="match status" value="1"/>
</dbReference>
<dbReference type="Pfam" id="PF00254">
    <property type="entry name" value="FKBP_C"/>
    <property type="match status" value="1"/>
</dbReference>
<evidence type="ECO:0000256" key="1">
    <source>
        <dbReference type="ARBA" id="ARBA00000971"/>
    </source>
</evidence>
<protein>
    <recommendedName>
        <fullName evidence="5">Peptidyl-prolyl cis-trans isomerase</fullName>
        <ecNumber evidence="5">5.2.1.8</ecNumber>
    </recommendedName>
</protein>
<dbReference type="PANTHER" id="PTHR45779">
    <property type="entry name" value="PEPTIDYLPROLYL ISOMERASE"/>
    <property type="match status" value="1"/>
</dbReference>
<dbReference type="PROSITE" id="PS50059">
    <property type="entry name" value="FKBP_PPIASE"/>
    <property type="match status" value="1"/>
</dbReference>
<dbReference type="InterPro" id="IPR046357">
    <property type="entry name" value="PPIase_dom_sf"/>
</dbReference>
<dbReference type="Gene3D" id="3.10.50.40">
    <property type="match status" value="1"/>
</dbReference>
<evidence type="ECO:0000256" key="5">
    <source>
        <dbReference type="RuleBase" id="RU003915"/>
    </source>
</evidence>
<evidence type="ECO:0000256" key="3">
    <source>
        <dbReference type="ARBA" id="ARBA00023235"/>
    </source>
</evidence>
<organism evidence="8 9">
    <name type="scientific">Kocuria atrinae</name>
    <dbReference type="NCBI Taxonomy" id="592377"/>
    <lineage>
        <taxon>Bacteria</taxon>
        <taxon>Bacillati</taxon>
        <taxon>Actinomycetota</taxon>
        <taxon>Actinomycetes</taxon>
        <taxon>Micrococcales</taxon>
        <taxon>Micrococcaceae</taxon>
        <taxon>Kocuria</taxon>
    </lineage>
</organism>
<keyword evidence="9" id="KW-1185">Reference proteome</keyword>
<dbReference type="EC" id="5.2.1.8" evidence="5"/>
<reference evidence="8 9" key="1">
    <citation type="journal article" date="2019" name="Int. J. Syst. Evol. Microbiol.">
        <title>The Global Catalogue of Microorganisms (GCM) 10K type strain sequencing project: providing services to taxonomists for standard genome sequencing and annotation.</title>
        <authorList>
            <consortium name="The Broad Institute Genomics Platform"/>
            <consortium name="The Broad Institute Genome Sequencing Center for Infectious Disease"/>
            <person name="Wu L."/>
            <person name="Ma J."/>
        </authorList>
    </citation>
    <scope>NUCLEOTIDE SEQUENCE [LARGE SCALE GENOMIC DNA]</scope>
    <source>
        <strain evidence="8 9">JCM 15914</strain>
    </source>
</reference>
<dbReference type="SUPFAM" id="SSF54534">
    <property type="entry name" value="FKBP-like"/>
    <property type="match status" value="1"/>
</dbReference>
<evidence type="ECO:0000313" key="9">
    <source>
        <dbReference type="Proteomes" id="UP001500166"/>
    </source>
</evidence>
<dbReference type="InterPro" id="IPR044609">
    <property type="entry name" value="FKBP2/11"/>
</dbReference>
<dbReference type="GO" id="GO:0016853">
    <property type="term" value="F:isomerase activity"/>
    <property type="evidence" value="ECO:0007669"/>
    <property type="project" value="UniProtKB-KW"/>
</dbReference>
<evidence type="ECO:0000259" key="7">
    <source>
        <dbReference type="PROSITE" id="PS50059"/>
    </source>
</evidence>
<comment type="similarity">
    <text evidence="5">Belongs to the FKBP-type PPIase family.</text>
</comment>
<feature type="region of interest" description="Disordered" evidence="6">
    <location>
        <begin position="1"/>
        <end position="23"/>
    </location>
</feature>
<dbReference type="EMBL" id="BAAAQA010000015">
    <property type="protein sequence ID" value="GAA2115737.1"/>
    <property type="molecule type" value="Genomic_DNA"/>
</dbReference>